<evidence type="ECO:0000256" key="1">
    <source>
        <dbReference type="ARBA" id="ARBA00023015"/>
    </source>
</evidence>
<dbReference type="PANTHER" id="PTHR30055:SF234">
    <property type="entry name" value="HTH-TYPE TRANSCRIPTIONAL REGULATOR BETI"/>
    <property type="match status" value="1"/>
</dbReference>
<reference evidence="6" key="1">
    <citation type="submission" date="2021-04" db="EMBL/GenBank/DDBJ databases">
        <title>Phylogenetic analysis of Acidobacteriaceae.</title>
        <authorList>
            <person name="Qiu L."/>
            <person name="Zhang Q."/>
        </authorList>
    </citation>
    <scope>NUCLEOTIDE SEQUENCE</scope>
    <source>
        <strain evidence="6">DSM 25168</strain>
    </source>
</reference>
<dbReference type="InterPro" id="IPR036271">
    <property type="entry name" value="Tet_transcr_reg_TetR-rel_C_sf"/>
</dbReference>
<dbReference type="GO" id="GO:0000976">
    <property type="term" value="F:transcription cis-regulatory region binding"/>
    <property type="evidence" value="ECO:0007669"/>
    <property type="project" value="TreeGrafter"/>
</dbReference>
<dbReference type="Pfam" id="PF00440">
    <property type="entry name" value="TetR_N"/>
    <property type="match status" value="1"/>
</dbReference>
<proteinExistence type="predicted"/>
<dbReference type="EMBL" id="CP093313">
    <property type="protein sequence ID" value="UWZ84109.1"/>
    <property type="molecule type" value="Genomic_DNA"/>
</dbReference>
<evidence type="ECO:0000313" key="7">
    <source>
        <dbReference type="Proteomes" id="UP001059380"/>
    </source>
</evidence>
<evidence type="ECO:0000256" key="2">
    <source>
        <dbReference type="ARBA" id="ARBA00023125"/>
    </source>
</evidence>
<organism evidence="6 7">
    <name type="scientific">Occallatibacter riparius</name>
    <dbReference type="NCBI Taxonomy" id="1002689"/>
    <lineage>
        <taxon>Bacteria</taxon>
        <taxon>Pseudomonadati</taxon>
        <taxon>Acidobacteriota</taxon>
        <taxon>Terriglobia</taxon>
        <taxon>Terriglobales</taxon>
        <taxon>Acidobacteriaceae</taxon>
        <taxon>Occallatibacter</taxon>
    </lineage>
</organism>
<sequence length="197" mass="21581">MTKKRSQSVEKMPPRKLRTDAARNRERLLEAAKEAFTIAGAEASLEDIARRAEVGAGTLYRHFPTRDALIEAVYHSEVEKLAAAAQNYVEEMAPVEALRAWMLLFVDYIAAKHIIAPALNSVGGGASRLYEGSRGQVLGAIDGLLKRAVKRGEIRREVEAQDLIGALVGLAHFAPGAEWKRSAQRLVELLIAGARVR</sequence>
<evidence type="ECO:0000256" key="3">
    <source>
        <dbReference type="ARBA" id="ARBA00023163"/>
    </source>
</evidence>
<dbReference type="PANTHER" id="PTHR30055">
    <property type="entry name" value="HTH-TYPE TRANSCRIPTIONAL REGULATOR RUTR"/>
    <property type="match status" value="1"/>
</dbReference>
<dbReference type="Pfam" id="PF21597">
    <property type="entry name" value="TetR_C_43"/>
    <property type="match status" value="1"/>
</dbReference>
<feature type="domain" description="HTH tetR-type" evidence="5">
    <location>
        <begin position="22"/>
        <end position="81"/>
    </location>
</feature>
<name>A0A9J7BSW5_9BACT</name>
<dbReference type="AlphaFoldDB" id="A0A9J7BSW5"/>
<evidence type="ECO:0000313" key="6">
    <source>
        <dbReference type="EMBL" id="UWZ84109.1"/>
    </source>
</evidence>
<dbReference type="RefSeq" id="WP_260793613.1">
    <property type="nucleotide sequence ID" value="NZ_CP093313.1"/>
</dbReference>
<keyword evidence="2 4" id="KW-0238">DNA-binding</keyword>
<dbReference type="Gene3D" id="1.10.357.10">
    <property type="entry name" value="Tetracycline Repressor, domain 2"/>
    <property type="match status" value="1"/>
</dbReference>
<feature type="DNA-binding region" description="H-T-H motif" evidence="4">
    <location>
        <begin position="44"/>
        <end position="63"/>
    </location>
</feature>
<evidence type="ECO:0000256" key="4">
    <source>
        <dbReference type="PROSITE-ProRule" id="PRU00335"/>
    </source>
</evidence>
<keyword evidence="7" id="KW-1185">Reference proteome</keyword>
<dbReference type="PRINTS" id="PR00455">
    <property type="entry name" value="HTHTETR"/>
</dbReference>
<dbReference type="Proteomes" id="UP001059380">
    <property type="component" value="Chromosome"/>
</dbReference>
<dbReference type="SUPFAM" id="SSF46689">
    <property type="entry name" value="Homeodomain-like"/>
    <property type="match status" value="1"/>
</dbReference>
<protein>
    <submittedName>
        <fullName evidence="6">TetR/AcrR family transcriptional regulator</fullName>
    </submittedName>
</protein>
<keyword evidence="1" id="KW-0805">Transcription regulation</keyword>
<keyword evidence="3" id="KW-0804">Transcription</keyword>
<evidence type="ECO:0000259" key="5">
    <source>
        <dbReference type="PROSITE" id="PS50977"/>
    </source>
</evidence>
<dbReference type="InterPro" id="IPR050109">
    <property type="entry name" value="HTH-type_TetR-like_transc_reg"/>
</dbReference>
<dbReference type="InterPro" id="IPR009057">
    <property type="entry name" value="Homeodomain-like_sf"/>
</dbReference>
<dbReference type="PROSITE" id="PS50977">
    <property type="entry name" value="HTH_TETR_2"/>
    <property type="match status" value="1"/>
</dbReference>
<gene>
    <name evidence="6" type="ORF">MOP44_26580</name>
</gene>
<dbReference type="KEGG" id="orp:MOP44_26580"/>
<dbReference type="SUPFAM" id="SSF48498">
    <property type="entry name" value="Tetracyclin repressor-like, C-terminal domain"/>
    <property type="match status" value="1"/>
</dbReference>
<dbReference type="InterPro" id="IPR001647">
    <property type="entry name" value="HTH_TetR"/>
</dbReference>
<dbReference type="GO" id="GO:0003700">
    <property type="term" value="F:DNA-binding transcription factor activity"/>
    <property type="evidence" value="ECO:0007669"/>
    <property type="project" value="TreeGrafter"/>
</dbReference>
<dbReference type="InterPro" id="IPR049445">
    <property type="entry name" value="TetR_SbtR-like_C"/>
</dbReference>
<accession>A0A9J7BSW5</accession>